<comment type="caution">
    <text evidence="1">The sequence shown here is derived from an EMBL/GenBank/DDBJ whole genome shotgun (WGS) entry which is preliminary data.</text>
</comment>
<dbReference type="Proteomes" id="UP000622405">
    <property type="component" value="Unassembled WGS sequence"/>
</dbReference>
<dbReference type="RefSeq" id="WP_186894130.1">
    <property type="nucleotide sequence ID" value="NZ_WJBE01000006.1"/>
</dbReference>
<organism evidence="1 2">
    <name type="scientific">Acetobacterium malicum</name>
    <dbReference type="NCBI Taxonomy" id="52692"/>
    <lineage>
        <taxon>Bacteria</taxon>
        <taxon>Bacillati</taxon>
        <taxon>Bacillota</taxon>
        <taxon>Clostridia</taxon>
        <taxon>Eubacteriales</taxon>
        <taxon>Eubacteriaceae</taxon>
        <taxon>Acetobacterium</taxon>
    </lineage>
</organism>
<gene>
    <name evidence="1" type="ORF">GH811_08805</name>
</gene>
<accession>A0ABR6YXB1</accession>
<proteinExistence type="predicted"/>
<dbReference type="EMBL" id="WJBE01000006">
    <property type="protein sequence ID" value="MBC3899714.1"/>
    <property type="molecule type" value="Genomic_DNA"/>
</dbReference>
<keyword evidence="2" id="KW-1185">Reference proteome</keyword>
<evidence type="ECO:0000313" key="2">
    <source>
        <dbReference type="Proteomes" id="UP000622405"/>
    </source>
</evidence>
<protein>
    <submittedName>
        <fullName evidence="1">Uncharacterized protein</fullName>
    </submittedName>
</protein>
<sequence>MEEVISKEFYKEDYGIYIIYKMMANLIWEKESGEKHYEDDLVKYVCYGCDKEFIVGKHFAETSDQLRCPYCGQIKDLDVKAEVTGEWLEELELGCFGISYTIDNNGNHVTHPVELFEKEVFYNRQNMTDDEINKRYIELVQQIN</sequence>
<name>A0ABR6YXB1_9FIRM</name>
<reference evidence="1 2" key="1">
    <citation type="journal article" date="2020" name="mSystems">
        <title>Defining Genomic and Predicted Metabolic Features of the Acetobacterium Genus.</title>
        <authorList>
            <person name="Ross D.E."/>
            <person name="Marshall C.W."/>
            <person name="Gulliver D."/>
            <person name="May H.D."/>
            <person name="Norman R.S."/>
        </authorList>
    </citation>
    <scope>NUCLEOTIDE SEQUENCE [LARGE SCALE GENOMIC DNA]</scope>
    <source>
        <strain evidence="1 2">DSM 4132</strain>
    </source>
</reference>
<dbReference type="Gene3D" id="2.20.28.30">
    <property type="entry name" value="RNA polymerase ii, chain L"/>
    <property type="match status" value="1"/>
</dbReference>
<evidence type="ECO:0000313" key="1">
    <source>
        <dbReference type="EMBL" id="MBC3899714.1"/>
    </source>
</evidence>